<dbReference type="AlphaFoldDB" id="A0A077NPI6"/>
<dbReference type="EMBL" id="CBSV010000012">
    <property type="protein sequence ID" value="CDG99601.1"/>
    <property type="molecule type" value="Genomic_DNA"/>
</dbReference>
<evidence type="ECO:0000313" key="2">
    <source>
        <dbReference type="EMBL" id="CDG99601.1"/>
    </source>
</evidence>
<dbReference type="Proteomes" id="UP000028487">
    <property type="component" value="Unassembled WGS sequence"/>
</dbReference>
<keyword evidence="1" id="KW-0732">Signal</keyword>
<reference evidence="2" key="1">
    <citation type="submission" date="2013-07" db="EMBL/GenBank/DDBJ databases">
        <title>Sub-species coevolution in mutualistic symbiosis.</title>
        <authorList>
            <person name="Murfin K."/>
            <person name="Klassen J."/>
            <person name="Lee M."/>
            <person name="Forst S."/>
            <person name="Stock P."/>
            <person name="Goodrich-Blair H."/>
        </authorList>
    </citation>
    <scope>NUCLEOTIDE SEQUENCE [LARGE SCALE GENOMIC DNA]</scope>
    <source>
        <strain evidence="2">Feltiae Moldova</strain>
    </source>
</reference>
<gene>
    <name evidence="2" type="ORF">XBFM1_1090010</name>
</gene>
<dbReference type="RefSeq" id="WP_038196322.1">
    <property type="nucleotide sequence ID" value="NZ_CAWLWD010000098.1"/>
</dbReference>
<dbReference type="HOGENOM" id="CLU_2060573_0_0_6"/>
<evidence type="ECO:0000256" key="1">
    <source>
        <dbReference type="SAM" id="SignalP"/>
    </source>
</evidence>
<proteinExistence type="predicted"/>
<feature type="chain" id="PRO_5001721622" evidence="1">
    <location>
        <begin position="24"/>
        <end position="119"/>
    </location>
</feature>
<name>A0A077NPI6_XENBV</name>
<accession>A0A077NPI6</accession>
<feature type="signal peptide" evidence="1">
    <location>
        <begin position="1"/>
        <end position="23"/>
    </location>
</feature>
<comment type="caution">
    <text evidence="2">The sequence shown here is derived from an EMBL/GenBank/DDBJ whole genome shotgun (WGS) entry which is preliminary data.</text>
</comment>
<organism evidence="2">
    <name type="scientific">Xenorhabdus bovienii str. feltiae Moldova</name>
    <dbReference type="NCBI Taxonomy" id="1398200"/>
    <lineage>
        <taxon>Bacteria</taxon>
        <taxon>Pseudomonadati</taxon>
        <taxon>Pseudomonadota</taxon>
        <taxon>Gammaproteobacteria</taxon>
        <taxon>Enterobacterales</taxon>
        <taxon>Morganellaceae</taxon>
        <taxon>Xenorhabdus</taxon>
    </lineage>
</organism>
<protein>
    <submittedName>
        <fullName evidence="2">Uncharacterized protein</fullName>
    </submittedName>
</protein>
<sequence length="119" mass="13067">MINKKVSILAGLLLPLIAGTGMAAEKATTGQGVIAPSNFQCDKFMSSGYYMGKLDYVISIDNLNSTYYWFVSSEQDNQTGCVNVDESKVKHAKIIHDAFLQGKIVKIRLNGSVIERISF</sequence>